<keyword evidence="2" id="KW-1185">Reference proteome</keyword>
<dbReference type="Proteomes" id="UP000029577">
    <property type="component" value="Unassembled WGS sequence"/>
</dbReference>
<comment type="caution">
    <text evidence="1">The sequence shown here is derived from an EMBL/GenBank/DDBJ whole genome shotgun (WGS) entry which is preliminary data.</text>
</comment>
<sequence>MIPGGEWLSALEASHLITHGFFREAGSAVSNKLLLITLTAGHKTEGQLIPCLTPVIHPLAYRGSGKYSISNGLRVRGYGAFYCSEPRLCDSAPRVGSRTAKYVIMLQSLCNSPQGE</sequence>
<dbReference type="AlphaFoldDB" id="A0A095VPZ5"/>
<organism evidence="1 2">
    <name type="scientific">Tatumella morbirosei</name>
    <dbReference type="NCBI Taxonomy" id="642227"/>
    <lineage>
        <taxon>Bacteria</taxon>
        <taxon>Pseudomonadati</taxon>
        <taxon>Pseudomonadota</taxon>
        <taxon>Gammaproteobacteria</taxon>
        <taxon>Enterobacterales</taxon>
        <taxon>Erwiniaceae</taxon>
        <taxon>Tatumella</taxon>
    </lineage>
</organism>
<protein>
    <submittedName>
        <fullName evidence="1">Uncharacterized protein</fullName>
    </submittedName>
</protein>
<gene>
    <name evidence="1" type="ORF">HA49_04235</name>
</gene>
<evidence type="ECO:0000313" key="1">
    <source>
        <dbReference type="EMBL" id="KGD76705.1"/>
    </source>
</evidence>
<evidence type="ECO:0000313" key="2">
    <source>
        <dbReference type="Proteomes" id="UP000029577"/>
    </source>
</evidence>
<name>A0A095VPZ5_9GAMM</name>
<proteinExistence type="predicted"/>
<dbReference type="EMBL" id="JPKR02000001">
    <property type="protein sequence ID" value="KGD76705.1"/>
    <property type="molecule type" value="Genomic_DNA"/>
</dbReference>
<accession>A0A095VPZ5</accession>
<reference evidence="1" key="1">
    <citation type="submission" date="2014-12" db="EMBL/GenBank/DDBJ databases">
        <title>The draft genome of the Tatumella morbirosei type strain, LMG23360T isolated from pineapple rot.</title>
        <authorList>
            <person name="Smits T.H."/>
            <person name="Palmer M."/>
            <person name="Venter S.N."/>
            <person name="Duffy B."/>
            <person name="Steenkamp E.T."/>
            <person name="Chan W.Y."/>
            <person name="Coutinho T.A."/>
            <person name="Coetzee M.P."/>
            <person name="De Maayer P."/>
        </authorList>
    </citation>
    <scope>NUCLEOTIDE SEQUENCE [LARGE SCALE GENOMIC DNA]</scope>
    <source>
        <strain evidence="1">LMG 23360</strain>
    </source>
</reference>